<evidence type="ECO:0000313" key="3">
    <source>
        <dbReference type="EMBL" id="SVC93144.1"/>
    </source>
</evidence>
<organism evidence="3">
    <name type="scientific">marine metagenome</name>
    <dbReference type="NCBI Taxonomy" id="408172"/>
    <lineage>
        <taxon>unclassified sequences</taxon>
        <taxon>metagenomes</taxon>
        <taxon>ecological metagenomes</taxon>
    </lineage>
</organism>
<protein>
    <recommendedName>
        <fullName evidence="2">Glycosyl hydrolase-like 10 domain-containing protein</fullName>
    </recommendedName>
</protein>
<dbReference type="AlphaFoldDB" id="A0A382R5X4"/>
<sequence>MKATYRRAVMIALLFLFSIQGSVIASEIQAMWVVRDDMMSPESIDRILEFAAGNNFNHIFAQVRGRGDAYYESVIVPRSYLLKGDFDPLEYILRKSQDLNINIHAWVNVYYLWSANTMPFQRNHLMYIHPQWLDNKDFRYVNVKNRLSIMRHSKGGSEEGFYLAPTHPDVEKYLLNILSELSLQYHLYGIHLDYIRY</sequence>
<evidence type="ECO:0000256" key="1">
    <source>
        <dbReference type="ARBA" id="ARBA00022729"/>
    </source>
</evidence>
<feature type="non-terminal residue" evidence="3">
    <location>
        <position position="197"/>
    </location>
</feature>
<accession>A0A382R5X4</accession>
<feature type="domain" description="Glycosyl hydrolase-like 10" evidence="2">
    <location>
        <begin position="39"/>
        <end position="193"/>
    </location>
</feature>
<dbReference type="EMBL" id="UINC01119371">
    <property type="protein sequence ID" value="SVC93144.1"/>
    <property type="molecule type" value="Genomic_DNA"/>
</dbReference>
<dbReference type="InterPro" id="IPR052177">
    <property type="entry name" value="Divisome_Glycosyl_Hydrolase"/>
</dbReference>
<keyword evidence="1" id="KW-0732">Signal</keyword>
<name>A0A382R5X4_9ZZZZ</name>
<evidence type="ECO:0000259" key="2">
    <source>
        <dbReference type="Pfam" id="PF02638"/>
    </source>
</evidence>
<dbReference type="SUPFAM" id="SSF51445">
    <property type="entry name" value="(Trans)glycosidases"/>
    <property type="match status" value="1"/>
</dbReference>
<reference evidence="3" key="1">
    <citation type="submission" date="2018-05" db="EMBL/GenBank/DDBJ databases">
        <authorList>
            <person name="Lanie J.A."/>
            <person name="Ng W.-L."/>
            <person name="Kazmierczak K.M."/>
            <person name="Andrzejewski T.M."/>
            <person name="Davidsen T.M."/>
            <person name="Wayne K.J."/>
            <person name="Tettelin H."/>
            <person name="Glass J.I."/>
            <person name="Rusch D."/>
            <person name="Podicherti R."/>
            <person name="Tsui H.-C.T."/>
            <person name="Winkler M.E."/>
        </authorList>
    </citation>
    <scope>NUCLEOTIDE SEQUENCE</scope>
</reference>
<dbReference type="Gene3D" id="3.20.20.80">
    <property type="entry name" value="Glycosidases"/>
    <property type="match status" value="1"/>
</dbReference>
<dbReference type="Pfam" id="PF02638">
    <property type="entry name" value="GHL10"/>
    <property type="match status" value="1"/>
</dbReference>
<dbReference type="PANTHER" id="PTHR43405:SF1">
    <property type="entry name" value="GLYCOSYL HYDROLASE DIGH"/>
    <property type="match status" value="1"/>
</dbReference>
<dbReference type="InterPro" id="IPR003790">
    <property type="entry name" value="GHL10"/>
</dbReference>
<proteinExistence type="predicted"/>
<gene>
    <name evidence="3" type="ORF">METZ01_LOCUS345998</name>
</gene>
<dbReference type="InterPro" id="IPR017853">
    <property type="entry name" value="GH"/>
</dbReference>
<dbReference type="PANTHER" id="PTHR43405">
    <property type="entry name" value="GLYCOSYL HYDROLASE DIGH"/>
    <property type="match status" value="1"/>
</dbReference>